<dbReference type="Proteomes" id="UP000294257">
    <property type="component" value="Unassembled WGS sequence"/>
</dbReference>
<reference evidence="1 2" key="1">
    <citation type="submission" date="2019-02" db="EMBL/GenBank/DDBJ databases">
        <title>Genomic Encyclopedia of Type Strains, Phase IV (KMG-IV): sequencing the most valuable type-strain genomes for metagenomic binning, comparative biology and taxonomic classification.</title>
        <authorList>
            <person name="Goeker M."/>
        </authorList>
    </citation>
    <scope>NUCLEOTIDE SEQUENCE [LARGE SCALE GENOMIC DNA]</scope>
    <source>
        <strain evidence="1 2">DSM 101727</strain>
    </source>
</reference>
<accession>A0A4Q7L2P5</accession>
<dbReference type="AlphaFoldDB" id="A0A4Q7L2P5"/>
<name>A0A4Q7L2P5_9PSEU</name>
<organism evidence="1 2">
    <name type="scientific">Herbihabitans rhizosphaerae</name>
    <dbReference type="NCBI Taxonomy" id="1872711"/>
    <lineage>
        <taxon>Bacteria</taxon>
        <taxon>Bacillati</taxon>
        <taxon>Actinomycetota</taxon>
        <taxon>Actinomycetes</taxon>
        <taxon>Pseudonocardiales</taxon>
        <taxon>Pseudonocardiaceae</taxon>
        <taxon>Herbihabitans</taxon>
    </lineage>
</organism>
<proteinExistence type="predicted"/>
<sequence>MGETALTIPIPWTCIAIFKRCTRSQSRKKKQRRLQNRLTGGGSRATRLRAWNQFQQRVGNSWCHRDGFS</sequence>
<protein>
    <submittedName>
        <fullName evidence="1">Uncharacterized protein</fullName>
    </submittedName>
</protein>
<comment type="caution">
    <text evidence="1">The sequence shown here is derived from an EMBL/GenBank/DDBJ whole genome shotgun (WGS) entry which is preliminary data.</text>
</comment>
<evidence type="ECO:0000313" key="1">
    <source>
        <dbReference type="EMBL" id="RZS43424.1"/>
    </source>
</evidence>
<evidence type="ECO:0000313" key="2">
    <source>
        <dbReference type="Proteomes" id="UP000294257"/>
    </source>
</evidence>
<keyword evidence="2" id="KW-1185">Reference proteome</keyword>
<gene>
    <name evidence="1" type="ORF">EV193_102403</name>
</gene>
<dbReference type="EMBL" id="SGWQ01000002">
    <property type="protein sequence ID" value="RZS43424.1"/>
    <property type="molecule type" value="Genomic_DNA"/>
</dbReference>